<sequence>MCQPTRDIDKSVPTKRSRQVLSLWSLTHHSWPALLLAFVDMLNSMRFGKLDPKSVEAFRKLSRPVKYTDGIGPTQLYPTRKEVDLANSQRLRELPDQIIRYPAADSPGRDSNGRPISHEQMGRLLER</sequence>
<feature type="compositionally biased region" description="Basic and acidic residues" evidence="1">
    <location>
        <begin position="107"/>
        <end position="127"/>
    </location>
</feature>
<dbReference type="OrthoDB" id="432234at2759"/>
<dbReference type="HOGENOM" id="CLU_1975892_0_0_1"/>
<dbReference type="Proteomes" id="UP000008064">
    <property type="component" value="Unassembled WGS sequence"/>
</dbReference>
<keyword evidence="2" id="KW-1133">Transmembrane helix</keyword>
<reference evidence="4" key="1">
    <citation type="journal article" date="2011" name="Science">
        <title>The plant cell wall-decomposing machinery underlies the functional diversity of forest fungi.</title>
        <authorList>
            <person name="Eastwood D.C."/>
            <person name="Floudas D."/>
            <person name="Binder M."/>
            <person name="Majcherczyk A."/>
            <person name="Schneider P."/>
            <person name="Aerts A."/>
            <person name="Asiegbu F.O."/>
            <person name="Baker S.E."/>
            <person name="Barry K."/>
            <person name="Bendiksby M."/>
            <person name="Blumentritt M."/>
            <person name="Coutinho P.M."/>
            <person name="Cullen D."/>
            <person name="de Vries R.P."/>
            <person name="Gathman A."/>
            <person name="Goodell B."/>
            <person name="Henrissat B."/>
            <person name="Ihrmark K."/>
            <person name="Kauserud H."/>
            <person name="Kohler A."/>
            <person name="LaButti K."/>
            <person name="Lapidus A."/>
            <person name="Lavin J.L."/>
            <person name="Lee Y.-H."/>
            <person name="Lindquist E."/>
            <person name="Lilly W."/>
            <person name="Lucas S."/>
            <person name="Morin E."/>
            <person name="Murat C."/>
            <person name="Oguiza J.A."/>
            <person name="Park J."/>
            <person name="Pisabarro A.G."/>
            <person name="Riley R."/>
            <person name="Rosling A."/>
            <person name="Salamov A."/>
            <person name="Schmidt O."/>
            <person name="Schmutz J."/>
            <person name="Skrede I."/>
            <person name="Stenlid J."/>
            <person name="Wiebenga A."/>
            <person name="Xie X."/>
            <person name="Kuees U."/>
            <person name="Hibbett D.S."/>
            <person name="Hoffmeister D."/>
            <person name="Hoegberg N."/>
            <person name="Martin F."/>
            <person name="Grigoriev I.V."/>
            <person name="Watkinson S.C."/>
        </authorList>
    </citation>
    <scope>NUCLEOTIDE SEQUENCE [LARGE SCALE GENOMIC DNA]</scope>
    <source>
        <strain evidence="4">S7.9</strain>
    </source>
</reference>
<feature type="non-terminal residue" evidence="3">
    <location>
        <position position="127"/>
    </location>
</feature>
<dbReference type="KEGG" id="sla:SERLADRAFT_458857"/>
<feature type="transmembrane region" description="Helical" evidence="2">
    <location>
        <begin position="20"/>
        <end position="39"/>
    </location>
</feature>
<evidence type="ECO:0000313" key="4">
    <source>
        <dbReference type="Proteomes" id="UP000008064"/>
    </source>
</evidence>
<dbReference type="EMBL" id="GL945430">
    <property type="protein sequence ID" value="EGO28447.1"/>
    <property type="molecule type" value="Genomic_DNA"/>
</dbReference>
<name>F8NKN5_SERL9</name>
<dbReference type="AlphaFoldDB" id="F8NKN5"/>
<evidence type="ECO:0000256" key="2">
    <source>
        <dbReference type="SAM" id="Phobius"/>
    </source>
</evidence>
<dbReference type="GeneID" id="18817796"/>
<organism evidence="4">
    <name type="scientific">Serpula lacrymans var. lacrymans (strain S7.9)</name>
    <name type="common">Dry rot fungus</name>
    <dbReference type="NCBI Taxonomy" id="578457"/>
    <lineage>
        <taxon>Eukaryota</taxon>
        <taxon>Fungi</taxon>
        <taxon>Dikarya</taxon>
        <taxon>Basidiomycota</taxon>
        <taxon>Agaricomycotina</taxon>
        <taxon>Agaricomycetes</taxon>
        <taxon>Agaricomycetidae</taxon>
        <taxon>Boletales</taxon>
        <taxon>Coniophorineae</taxon>
        <taxon>Serpulaceae</taxon>
        <taxon>Serpula</taxon>
    </lineage>
</organism>
<gene>
    <name evidence="3" type="ORF">SERLADRAFT_458857</name>
</gene>
<proteinExistence type="predicted"/>
<feature type="region of interest" description="Disordered" evidence="1">
    <location>
        <begin position="97"/>
        <end position="127"/>
    </location>
</feature>
<dbReference type="RefSeq" id="XP_007314646.1">
    <property type="nucleotide sequence ID" value="XM_007314584.1"/>
</dbReference>
<accession>F8NKN5</accession>
<keyword evidence="2" id="KW-0812">Transmembrane</keyword>
<keyword evidence="2" id="KW-0472">Membrane</keyword>
<evidence type="ECO:0000313" key="3">
    <source>
        <dbReference type="EMBL" id="EGO28447.1"/>
    </source>
</evidence>
<evidence type="ECO:0000256" key="1">
    <source>
        <dbReference type="SAM" id="MobiDB-lite"/>
    </source>
</evidence>
<protein>
    <submittedName>
        <fullName evidence="3">Uncharacterized protein</fullName>
    </submittedName>
</protein>